<dbReference type="EMBL" id="JAGEUA010000009">
    <property type="protein sequence ID" value="KAL0966832.1"/>
    <property type="molecule type" value="Genomic_DNA"/>
</dbReference>
<keyword evidence="16" id="KW-1185">Reference proteome</keyword>
<dbReference type="InterPro" id="IPR035952">
    <property type="entry name" value="Rhomboid-like_sf"/>
</dbReference>
<feature type="transmembrane region" description="Helical" evidence="13">
    <location>
        <begin position="217"/>
        <end position="243"/>
    </location>
</feature>
<evidence type="ECO:0000256" key="3">
    <source>
        <dbReference type="ARBA" id="ARBA00009045"/>
    </source>
</evidence>
<evidence type="ECO:0000256" key="6">
    <source>
        <dbReference type="ARBA" id="ARBA00022792"/>
    </source>
</evidence>
<feature type="domain" description="Peptidase S54 rhomboid" evidence="14">
    <location>
        <begin position="216"/>
        <end position="361"/>
    </location>
</feature>
<keyword evidence="9 13" id="KW-1133">Transmembrane helix</keyword>
<comment type="subcellular location">
    <subcellularLocation>
        <location evidence="2">Mitochondrion inner membrane</location>
        <topology evidence="2">Multi-pass membrane protein</topology>
    </subcellularLocation>
</comment>
<dbReference type="EC" id="3.4.21.105" evidence="4"/>
<dbReference type="Pfam" id="PF01694">
    <property type="entry name" value="Rhomboid"/>
    <property type="match status" value="1"/>
</dbReference>
<comment type="caution">
    <text evidence="15">The sequence shown here is derived from an EMBL/GenBank/DDBJ whole genome shotgun (WGS) entry which is preliminary data.</text>
</comment>
<keyword evidence="11 13" id="KW-0472">Membrane</keyword>
<feature type="transmembrane region" description="Helical" evidence="13">
    <location>
        <begin position="97"/>
        <end position="116"/>
    </location>
</feature>
<evidence type="ECO:0000256" key="4">
    <source>
        <dbReference type="ARBA" id="ARBA00013039"/>
    </source>
</evidence>
<comment type="catalytic activity">
    <reaction evidence="1">
        <text>Cleaves type-1 transmembrane domains using a catalytic dyad composed of serine and histidine that are contributed by different transmembrane domains.</text>
        <dbReference type="EC" id="3.4.21.105"/>
    </reaction>
</comment>
<keyword evidence="8" id="KW-0809">Transit peptide</keyword>
<dbReference type="Proteomes" id="UP001557470">
    <property type="component" value="Unassembled WGS sequence"/>
</dbReference>
<feature type="transmembrane region" description="Helical" evidence="13">
    <location>
        <begin position="255"/>
        <end position="274"/>
    </location>
</feature>
<keyword evidence="7" id="KW-0378">Hydrolase</keyword>
<evidence type="ECO:0000256" key="9">
    <source>
        <dbReference type="ARBA" id="ARBA00022989"/>
    </source>
</evidence>
<dbReference type="AlphaFoldDB" id="A0ABD0WT43"/>
<evidence type="ECO:0000256" key="10">
    <source>
        <dbReference type="ARBA" id="ARBA00023128"/>
    </source>
</evidence>
<dbReference type="FunFam" id="1.20.1540.10:FF:000005">
    <property type="entry name" value="Presenilins-associated rhomboid-like protein, mitochondrial"/>
    <property type="match status" value="1"/>
</dbReference>
<dbReference type="SUPFAM" id="SSF144091">
    <property type="entry name" value="Rhomboid-like"/>
    <property type="match status" value="1"/>
</dbReference>
<evidence type="ECO:0000256" key="2">
    <source>
        <dbReference type="ARBA" id="ARBA00004448"/>
    </source>
</evidence>
<dbReference type="PANTHER" id="PTHR43731:SF28">
    <property type="entry name" value="PRESENILIN-ASSOCIATED RHOMBOID-LIKE PROTEIN A, MITOCHONDRIAL"/>
    <property type="match status" value="1"/>
</dbReference>
<reference evidence="15 16" key="1">
    <citation type="submission" date="2024-06" db="EMBL/GenBank/DDBJ databases">
        <authorList>
            <person name="Pan Q."/>
            <person name="Wen M."/>
            <person name="Jouanno E."/>
            <person name="Zahm M."/>
            <person name="Klopp C."/>
            <person name="Cabau C."/>
            <person name="Louis A."/>
            <person name="Berthelot C."/>
            <person name="Parey E."/>
            <person name="Roest Crollius H."/>
            <person name="Montfort J."/>
            <person name="Robinson-Rechavi M."/>
            <person name="Bouchez O."/>
            <person name="Lampietro C."/>
            <person name="Lopez Roques C."/>
            <person name="Donnadieu C."/>
            <person name="Postlethwait J."/>
            <person name="Bobe J."/>
            <person name="Verreycken H."/>
            <person name="Guiguen Y."/>
        </authorList>
    </citation>
    <scope>NUCLEOTIDE SEQUENCE [LARGE SCALE GENOMIC DNA]</scope>
    <source>
        <strain evidence="15">Up_M1</strain>
        <tissue evidence="15">Testis</tissue>
    </source>
</reference>
<feature type="transmembrane region" description="Helical" evidence="13">
    <location>
        <begin position="344"/>
        <end position="365"/>
    </location>
</feature>
<dbReference type="InterPro" id="IPR022764">
    <property type="entry name" value="Peptidase_S54_rhomboid_dom"/>
</dbReference>
<dbReference type="PANTHER" id="PTHR43731">
    <property type="entry name" value="RHOMBOID PROTEASE"/>
    <property type="match status" value="1"/>
</dbReference>
<evidence type="ECO:0000256" key="11">
    <source>
        <dbReference type="ARBA" id="ARBA00023136"/>
    </source>
</evidence>
<organism evidence="15 16">
    <name type="scientific">Umbra pygmaea</name>
    <name type="common">Eastern mudminnow</name>
    <dbReference type="NCBI Taxonomy" id="75934"/>
    <lineage>
        <taxon>Eukaryota</taxon>
        <taxon>Metazoa</taxon>
        <taxon>Chordata</taxon>
        <taxon>Craniata</taxon>
        <taxon>Vertebrata</taxon>
        <taxon>Euteleostomi</taxon>
        <taxon>Actinopterygii</taxon>
        <taxon>Neopterygii</taxon>
        <taxon>Teleostei</taxon>
        <taxon>Protacanthopterygii</taxon>
        <taxon>Esociformes</taxon>
        <taxon>Umbridae</taxon>
        <taxon>Umbra</taxon>
    </lineage>
</organism>
<evidence type="ECO:0000313" key="16">
    <source>
        <dbReference type="Proteomes" id="UP001557470"/>
    </source>
</evidence>
<evidence type="ECO:0000256" key="12">
    <source>
        <dbReference type="SAM" id="MobiDB-lite"/>
    </source>
</evidence>
<accession>A0ABD0WT43</accession>
<keyword evidence="6" id="KW-0999">Mitochondrion inner membrane</keyword>
<name>A0ABD0WT43_UMBPY</name>
<dbReference type="InterPro" id="IPR050925">
    <property type="entry name" value="Rhomboid_protease_S54"/>
</dbReference>
<dbReference type="GO" id="GO:0016787">
    <property type="term" value="F:hydrolase activity"/>
    <property type="evidence" value="ECO:0007669"/>
    <property type="project" value="UniProtKB-KW"/>
</dbReference>
<evidence type="ECO:0000259" key="14">
    <source>
        <dbReference type="Pfam" id="PF01694"/>
    </source>
</evidence>
<evidence type="ECO:0000256" key="13">
    <source>
        <dbReference type="SAM" id="Phobius"/>
    </source>
</evidence>
<evidence type="ECO:0000256" key="8">
    <source>
        <dbReference type="ARBA" id="ARBA00022946"/>
    </source>
</evidence>
<keyword evidence="5 13" id="KW-0812">Transmembrane</keyword>
<feature type="transmembrane region" description="Helical" evidence="13">
    <location>
        <begin position="179"/>
        <end position="196"/>
    </location>
</feature>
<protein>
    <recommendedName>
        <fullName evidence="4">rhomboid protease</fullName>
        <ecNumber evidence="4">3.4.21.105</ecNumber>
    </recommendedName>
</protein>
<feature type="compositionally biased region" description="Basic and acidic residues" evidence="12">
    <location>
        <begin position="38"/>
        <end position="61"/>
    </location>
</feature>
<comment type="similarity">
    <text evidence="3">Belongs to the peptidase S54 family.</text>
</comment>
<sequence length="396" mass="43469">MAWSGCFVKLTKTEWINSLSAVSRGCRLTLHPQQRCGFRKEARKPEPWKKDRGIAEDKKPPTSEAGDAVTLRKPGLSQMGPSPRASPRHTGKLLKPLMFTIGFTGCSFGAAAILQYESLKSRLQTTKDKVEAEQNGRASQDMTYWHNWWNQLTNFQKQGVLLLSFVDDFWNSLSEGQQMATGIIAINAVVLCCWRIPSMQRLMLKYFTANPASKTQCLPMILSTFSHYSVLHMVANMYVLWTFSSSIVSLLGREQFLAVYLSAGVISSMVSYACKTATGRLHPSLGASGAIMAVLAAVCTKMPEAKLGIILLPMLSFTAGNALKAIVAVDAAGLIMGWRLFDHAAHLGGAIFGVWYVAYGHKLIWRKREPLVKAWHSMRSQAPGGGGRPGGRSGPV</sequence>
<proteinExistence type="inferred from homology"/>
<dbReference type="GO" id="GO:0005743">
    <property type="term" value="C:mitochondrial inner membrane"/>
    <property type="evidence" value="ECO:0007669"/>
    <property type="project" value="UniProtKB-SubCell"/>
</dbReference>
<evidence type="ECO:0000256" key="7">
    <source>
        <dbReference type="ARBA" id="ARBA00022801"/>
    </source>
</evidence>
<feature type="region of interest" description="Disordered" evidence="12">
    <location>
        <begin position="37"/>
        <end position="89"/>
    </location>
</feature>
<dbReference type="Gene3D" id="1.20.1540.10">
    <property type="entry name" value="Rhomboid-like"/>
    <property type="match status" value="1"/>
</dbReference>
<evidence type="ECO:0000313" key="15">
    <source>
        <dbReference type="EMBL" id="KAL0966832.1"/>
    </source>
</evidence>
<evidence type="ECO:0000256" key="1">
    <source>
        <dbReference type="ARBA" id="ARBA00000156"/>
    </source>
</evidence>
<gene>
    <name evidence="15" type="ORF">UPYG_G00300690</name>
</gene>
<evidence type="ECO:0000256" key="5">
    <source>
        <dbReference type="ARBA" id="ARBA00022692"/>
    </source>
</evidence>
<keyword evidence="10" id="KW-0496">Mitochondrion</keyword>
<feature type="transmembrane region" description="Helical" evidence="13">
    <location>
        <begin position="310"/>
        <end position="338"/>
    </location>
</feature>